<keyword evidence="4" id="KW-0479">Metal-binding</keyword>
<evidence type="ECO:0000259" key="12">
    <source>
        <dbReference type="Pfam" id="PF05425"/>
    </source>
</evidence>
<dbReference type="SUPFAM" id="SSF81296">
    <property type="entry name" value="E set domains"/>
    <property type="match status" value="1"/>
</dbReference>
<keyword evidence="7" id="KW-0186">Copper</keyword>
<protein>
    <submittedName>
        <fullName evidence="13">Copper transport protein</fullName>
    </submittedName>
</protein>
<feature type="signal peptide" evidence="10">
    <location>
        <begin position="1"/>
        <end position="30"/>
    </location>
</feature>
<feature type="transmembrane region" description="Helical" evidence="9">
    <location>
        <begin position="305"/>
        <end position="326"/>
    </location>
</feature>
<keyword evidence="2" id="KW-1003">Cell membrane</keyword>
<feature type="transmembrane region" description="Helical" evidence="9">
    <location>
        <begin position="152"/>
        <end position="171"/>
    </location>
</feature>
<evidence type="ECO:0000313" key="14">
    <source>
        <dbReference type="Proteomes" id="UP000755585"/>
    </source>
</evidence>
<dbReference type="InterPro" id="IPR014755">
    <property type="entry name" value="Cu-Rt/internalin_Ig-like"/>
</dbReference>
<dbReference type="Pfam" id="PF05425">
    <property type="entry name" value="CopD"/>
    <property type="match status" value="1"/>
</dbReference>
<dbReference type="Proteomes" id="UP000755585">
    <property type="component" value="Unassembled WGS sequence"/>
</dbReference>
<dbReference type="PANTHER" id="PTHR34820">
    <property type="entry name" value="INNER MEMBRANE PROTEIN YEBZ"/>
    <property type="match status" value="1"/>
</dbReference>
<evidence type="ECO:0000259" key="11">
    <source>
        <dbReference type="Pfam" id="PF04234"/>
    </source>
</evidence>
<keyword evidence="5 10" id="KW-0732">Signal</keyword>
<evidence type="ECO:0000256" key="10">
    <source>
        <dbReference type="SAM" id="SignalP"/>
    </source>
</evidence>
<dbReference type="EMBL" id="JAGINT010000001">
    <property type="protein sequence ID" value="MBP2348971.1"/>
    <property type="molecule type" value="Genomic_DNA"/>
</dbReference>
<organism evidence="13 14">
    <name type="scientific">Kribbella aluminosa</name>
    <dbReference type="NCBI Taxonomy" id="416017"/>
    <lineage>
        <taxon>Bacteria</taxon>
        <taxon>Bacillati</taxon>
        <taxon>Actinomycetota</taxon>
        <taxon>Actinomycetes</taxon>
        <taxon>Propionibacteriales</taxon>
        <taxon>Kribbellaceae</taxon>
        <taxon>Kribbella</taxon>
    </lineage>
</organism>
<reference evidence="13 14" key="1">
    <citation type="submission" date="2021-03" db="EMBL/GenBank/DDBJ databases">
        <title>Sequencing the genomes of 1000 actinobacteria strains.</title>
        <authorList>
            <person name="Klenk H.-P."/>
        </authorList>
    </citation>
    <scope>NUCLEOTIDE SEQUENCE [LARGE SCALE GENOMIC DNA]</scope>
    <source>
        <strain evidence="13 14">DSM 18824</strain>
    </source>
</reference>
<name>A0ABS4UBI9_9ACTN</name>
<evidence type="ECO:0000313" key="13">
    <source>
        <dbReference type="EMBL" id="MBP2348971.1"/>
    </source>
</evidence>
<feature type="transmembrane region" description="Helical" evidence="9">
    <location>
        <begin position="183"/>
        <end position="205"/>
    </location>
</feature>
<feature type="domain" description="CopC" evidence="11">
    <location>
        <begin position="31"/>
        <end position="126"/>
    </location>
</feature>
<comment type="caution">
    <text evidence="13">The sequence shown here is derived from an EMBL/GenBank/DDBJ whole genome shotgun (WGS) entry which is preliminary data.</text>
</comment>
<feature type="transmembrane region" description="Helical" evidence="9">
    <location>
        <begin position="338"/>
        <end position="358"/>
    </location>
</feature>
<dbReference type="InterPro" id="IPR008457">
    <property type="entry name" value="Cu-R_CopD_dom"/>
</dbReference>
<keyword evidence="3 9" id="KW-0812">Transmembrane</keyword>
<evidence type="ECO:0000256" key="6">
    <source>
        <dbReference type="ARBA" id="ARBA00022989"/>
    </source>
</evidence>
<keyword evidence="6 9" id="KW-1133">Transmembrane helix</keyword>
<feature type="chain" id="PRO_5045171063" evidence="10">
    <location>
        <begin position="31"/>
        <end position="643"/>
    </location>
</feature>
<dbReference type="InterPro" id="IPR007348">
    <property type="entry name" value="CopC_dom"/>
</dbReference>
<feature type="domain" description="Copper resistance protein D" evidence="12">
    <location>
        <begin position="302"/>
        <end position="402"/>
    </location>
</feature>
<evidence type="ECO:0000256" key="3">
    <source>
        <dbReference type="ARBA" id="ARBA00022692"/>
    </source>
</evidence>
<gene>
    <name evidence="13" type="ORF">JOF29_000054</name>
</gene>
<dbReference type="InterPro" id="IPR014756">
    <property type="entry name" value="Ig_E-set"/>
</dbReference>
<keyword evidence="8 9" id="KW-0472">Membrane</keyword>
<keyword evidence="14" id="KW-1185">Reference proteome</keyword>
<evidence type="ECO:0000256" key="7">
    <source>
        <dbReference type="ARBA" id="ARBA00023008"/>
    </source>
</evidence>
<evidence type="ECO:0000256" key="8">
    <source>
        <dbReference type="ARBA" id="ARBA00023136"/>
    </source>
</evidence>
<evidence type="ECO:0000256" key="5">
    <source>
        <dbReference type="ARBA" id="ARBA00022729"/>
    </source>
</evidence>
<feature type="transmembrane region" description="Helical" evidence="9">
    <location>
        <begin position="261"/>
        <end position="285"/>
    </location>
</feature>
<feature type="transmembrane region" description="Helical" evidence="9">
    <location>
        <begin position="211"/>
        <end position="229"/>
    </location>
</feature>
<dbReference type="Gene3D" id="2.60.40.1220">
    <property type="match status" value="1"/>
</dbReference>
<proteinExistence type="predicted"/>
<dbReference type="Pfam" id="PF04234">
    <property type="entry name" value="CopC"/>
    <property type="match status" value="1"/>
</dbReference>
<sequence>MTPRALLPRLSLVAAAVFGLLFGTAAPAAAHPTLLSTTPQAGYSVAAAPDLITLVFDEPVTVDSRAVRLVDDAQHSIRTSDVTREQGGRRVTIRVLDDLGPGRYIVRWQVTAQDGDVVDSGFDFAVGTSSAGLQGQDQTGTGALPVTVALRWLLFLALAGVIGGLVGGQLARLAGPAAVRPRSFVRPAALLGLLGAAGLLAHLLVTAGPGRAAALLVVEAIGFAAVAAIAGRGRWWLALTPALAIVGAEGLRNHLGSRHGVVGALIVAVHLMAVATWIGALVHLVRVAYTNRARAVRIRPMFAAYSRLALGLFLTVATTGTISAVLLVPTLKDLTTTWYGQLLIAKLALVTIVAALAWTARRRLTRPTAQPASAPTTPAPVARTARIEATTLVTVLAVTAVLVSVPTPAPATQDLGFPPPVAGPAIRLGALAGQISVGIAASQNQLEIRLRTPDDRVQTGDAAPPDFHLTARLSYPGTAPATVALRPCGPGCFVGPAQWGNATQYVDLRVDTPDWHGGAATVPISWPPRPSRVLLPRIVAAMRTQRSIRIAETVTSDTSLPAPRTRPVTTDGAEFLESEPYGNSPALDTTVLPATNGRTTLAFGLPAEGIHVQLEIDTSNRITRETLTAPKHLIQRTFTYPRN</sequence>
<dbReference type="RefSeq" id="WP_209692211.1">
    <property type="nucleotide sequence ID" value="NZ_BAAAVU010000028.1"/>
</dbReference>
<accession>A0ABS4UBI9</accession>
<comment type="subcellular location">
    <subcellularLocation>
        <location evidence="1">Cell membrane</location>
        <topology evidence="1">Multi-pass membrane protein</topology>
    </subcellularLocation>
</comment>
<dbReference type="InterPro" id="IPR032694">
    <property type="entry name" value="CopC/D"/>
</dbReference>
<evidence type="ECO:0000256" key="9">
    <source>
        <dbReference type="SAM" id="Phobius"/>
    </source>
</evidence>
<evidence type="ECO:0000256" key="2">
    <source>
        <dbReference type="ARBA" id="ARBA00022475"/>
    </source>
</evidence>
<dbReference type="PANTHER" id="PTHR34820:SF4">
    <property type="entry name" value="INNER MEMBRANE PROTEIN YEBZ"/>
    <property type="match status" value="1"/>
</dbReference>
<evidence type="ECO:0000256" key="4">
    <source>
        <dbReference type="ARBA" id="ARBA00022723"/>
    </source>
</evidence>
<evidence type="ECO:0000256" key="1">
    <source>
        <dbReference type="ARBA" id="ARBA00004651"/>
    </source>
</evidence>